<keyword evidence="3" id="KW-1185">Reference proteome</keyword>
<proteinExistence type="predicted"/>
<dbReference type="AlphaFoldDB" id="A0A9R1V358"/>
<reference evidence="2 3" key="1">
    <citation type="journal article" date="2017" name="Nat. Commun.">
        <title>Genome assembly with in vitro proximity ligation data and whole-genome triplication in lettuce.</title>
        <authorList>
            <person name="Reyes-Chin-Wo S."/>
            <person name="Wang Z."/>
            <person name="Yang X."/>
            <person name="Kozik A."/>
            <person name="Arikit S."/>
            <person name="Song C."/>
            <person name="Xia L."/>
            <person name="Froenicke L."/>
            <person name="Lavelle D.O."/>
            <person name="Truco M.J."/>
            <person name="Xia R."/>
            <person name="Zhu S."/>
            <person name="Xu C."/>
            <person name="Xu H."/>
            <person name="Xu X."/>
            <person name="Cox K."/>
            <person name="Korf I."/>
            <person name="Meyers B.C."/>
            <person name="Michelmore R.W."/>
        </authorList>
    </citation>
    <scope>NUCLEOTIDE SEQUENCE [LARGE SCALE GENOMIC DNA]</scope>
    <source>
        <strain evidence="3">cv. Salinas</strain>
        <tissue evidence="2">Seedlings</tissue>
    </source>
</reference>
<evidence type="ECO:0000313" key="3">
    <source>
        <dbReference type="Proteomes" id="UP000235145"/>
    </source>
</evidence>
<keyword evidence="1" id="KW-0472">Membrane</keyword>
<dbReference type="EMBL" id="NBSK02000007">
    <property type="protein sequence ID" value="KAJ0197411.1"/>
    <property type="molecule type" value="Genomic_DNA"/>
</dbReference>
<feature type="transmembrane region" description="Helical" evidence="1">
    <location>
        <begin position="177"/>
        <end position="197"/>
    </location>
</feature>
<dbReference type="PANTHER" id="PTHR12242:SF38">
    <property type="entry name" value="TRANSMEMBRANE PROTEIN"/>
    <property type="match status" value="1"/>
</dbReference>
<dbReference type="PANTHER" id="PTHR12242">
    <property type="entry name" value="OS02G0130600 PROTEIN-RELATED"/>
    <property type="match status" value="1"/>
</dbReference>
<gene>
    <name evidence="2" type="ORF">LSAT_V11C700388050</name>
</gene>
<keyword evidence="1" id="KW-0812">Transmembrane</keyword>
<name>A0A9R1V358_LACSA</name>
<keyword evidence="1" id="KW-1133">Transmembrane helix</keyword>
<evidence type="ECO:0000256" key="1">
    <source>
        <dbReference type="SAM" id="Phobius"/>
    </source>
</evidence>
<sequence>MLSQIGTIPDIKALKKDVVKLFENLDKYDDGDNFFDDQDQGPVSATSSVILGHKILGLARFFLGIGIPGNSKDLYHQIDALDCLDKNRQCLKLILGVCEQTCAGAVVLTDLVFWCLLLSFQSGNGFKLTLLIGCMHSLNVVFLLLDSALNSLVSDWIAFTNWWPYPFLEIATPSAPMWYFGIALVHLPCYGLYVWLVKVKASMMSKMFPQAFIVQRVIFVYNLLRRNITQLDDAKRVIPGISRQADLWLGDISGDFVVTHTEDEILQASIVALTAFFRCTPVTCCLAKAKIFDQQVLTALATSFHAVQPLKVPAFRLFF</sequence>
<comment type="caution">
    <text evidence="2">The sequence shown here is derived from an EMBL/GenBank/DDBJ whole genome shotgun (WGS) entry which is preliminary data.</text>
</comment>
<accession>A0A9R1V358</accession>
<evidence type="ECO:0000313" key="2">
    <source>
        <dbReference type="EMBL" id="KAJ0197411.1"/>
    </source>
</evidence>
<protein>
    <submittedName>
        <fullName evidence="2">Uncharacterized protein</fullName>
    </submittedName>
</protein>
<dbReference type="Proteomes" id="UP000235145">
    <property type="component" value="Unassembled WGS sequence"/>
</dbReference>
<organism evidence="2 3">
    <name type="scientific">Lactuca sativa</name>
    <name type="common">Garden lettuce</name>
    <dbReference type="NCBI Taxonomy" id="4236"/>
    <lineage>
        <taxon>Eukaryota</taxon>
        <taxon>Viridiplantae</taxon>
        <taxon>Streptophyta</taxon>
        <taxon>Embryophyta</taxon>
        <taxon>Tracheophyta</taxon>
        <taxon>Spermatophyta</taxon>
        <taxon>Magnoliopsida</taxon>
        <taxon>eudicotyledons</taxon>
        <taxon>Gunneridae</taxon>
        <taxon>Pentapetalae</taxon>
        <taxon>asterids</taxon>
        <taxon>campanulids</taxon>
        <taxon>Asterales</taxon>
        <taxon>Asteraceae</taxon>
        <taxon>Cichorioideae</taxon>
        <taxon>Cichorieae</taxon>
        <taxon>Lactucinae</taxon>
        <taxon>Lactuca</taxon>
    </lineage>
</organism>